<reference evidence="8 9" key="1">
    <citation type="submission" date="2020-05" db="EMBL/GenBank/DDBJ databases">
        <title>Identification and distribution of gene clusters putatively required for synthesis of sphingolipid metabolism inhibitors in phylogenetically diverse species of the filamentous fungus Fusarium.</title>
        <authorList>
            <person name="Kim H.-S."/>
            <person name="Busman M."/>
            <person name="Brown D.W."/>
            <person name="Divon H."/>
            <person name="Uhlig S."/>
            <person name="Proctor R.H."/>
        </authorList>
    </citation>
    <scope>NUCLEOTIDE SEQUENCE [LARGE SCALE GENOMIC DNA]</scope>
    <source>
        <strain evidence="8 9">NRRL 13617</strain>
    </source>
</reference>
<evidence type="ECO:0000259" key="7">
    <source>
        <dbReference type="Pfam" id="PF00082"/>
    </source>
</evidence>
<evidence type="ECO:0000256" key="2">
    <source>
        <dbReference type="ARBA" id="ARBA00022670"/>
    </source>
</evidence>
<feature type="active site" description="Charge relay system" evidence="5">
    <location>
        <position position="276"/>
    </location>
</feature>
<feature type="domain" description="Peptidase S8/S53" evidence="7">
    <location>
        <begin position="78"/>
        <end position="312"/>
    </location>
</feature>
<keyword evidence="3 5" id="KW-0378">Hydrolase</keyword>
<feature type="active site" description="Charge relay system" evidence="5">
    <location>
        <position position="119"/>
    </location>
</feature>
<evidence type="ECO:0000256" key="6">
    <source>
        <dbReference type="SAM" id="MobiDB-lite"/>
    </source>
</evidence>
<evidence type="ECO:0000256" key="4">
    <source>
        <dbReference type="ARBA" id="ARBA00022825"/>
    </source>
</evidence>
<comment type="similarity">
    <text evidence="1 5">Belongs to the peptidase S8 family.</text>
</comment>
<dbReference type="Pfam" id="PF00082">
    <property type="entry name" value="Peptidase_S8"/>
    <property type="match status" value="1"/>
</dbReference>
<dbReference type="EMBL" id="JAAOAQ010000100">
    <property type="protein sequence ID" value="KAF5567235.1"/>
    <property type="molecule type" value="Genomic_DNA"/>
</dbReference>
<comment type="caution">
    <text evidence="8">The sequence shown here is derived from an EMBL/GenBank/DDBJ whole genome shotgun (WGS) entry which is preliminary data.</text>
</comment>
<evidence type="ECO:0000313" key="8">
    <source>
        <dbReference type="EMBL" id="KAF5567235.1"/>
    </source>
</evidence>
<accession>A0A8H5NK87</accession>
<evidence type="ECO:0000256" key="1">
    <source>
        <dbReference type="ARBA" id="ARBA00011073"/>
    </source>
</evidence>
<evidence type="ECO:0000313" key="9">
    <source>
        <dbReference type="Proteomes" id="UP000582016"/>
    </source>
</evidence>
<keyword evidence="2 5" id="KW-0645">Protease</keyword>
<evidence type="ECO:0000256" key="3">
    <source>
        <dbReference type="ARBA" id="ARBA00022801"/>
    </source>
</evidence>
<feature type="region of interest" description="Disordered" evidence="6">
    <location>
        <begin position="38"/>
        <end position="74"/>
    </location>
</feature>
<dbReference type="InterPro" id="IPR050131">
    <property type="entry name" value="Peptidase_S8_subtilisin-like"/>
</dbReference>
<dbReference type="GO" id="GO:0004252">
    <property type="term" value="F:serine-type endopeptidase activity"/>
    <property type="evidence" value="ECO:0007669"/>
    <property type="project" value="UniProtKB-UniRule"/>
</dbReference>
<dbReference type="InterPro" id="IPR023827">
    <property type="entry name" value="Peptidase_S8_Asp-AS"/>
</dbReference>
<dbReference type="InterPro" id="IPR036852">
    <property type="entry name" value="Peptidase_S8/S53_dom_sf"/>
</dbReference>
<dbReference type="Proteomes" id="UP000582016">
    <property type="component" value="Unassembled WGS sequence"/>
</dbReference>
<sequence>MTSKRAEKSGIRALPRRCLWASRKILCPIHLPATSDTIAQRPGVTPKSESQLNAPRNLERTSPGPVTNGGSPRCREDGSGAYVYIIDSGINFSHTEFSGRALHGANFIPGSRDCDELGHGTHMAAIIGGTTHGVAKNCTMISVKVVDKTCMGNGELLYKAIKWATEDAIAKGIANKSIMNMSLERNYSANVNSAVKKATDAGITVVVAAGNRGRLALTYSPASAMTAITVAASGPDDRRAWFSNYGPCVNIFAPGGRIPTTSRLVDNGPGYSGGTSAAAAHVSGLAAHFISSENLRGYKAVRSRILSAASKGVVKDTRCSSNRLAFNGVSRD</sequence>
<dbReference type="AlphaFoldDB" id="A0A8H5NK87"/>
<organism evidence="8 9">
    <name type="scientific">Fusarium phyllophilum</name>
    <dbReference type="NCBI Taxonomy" id="47803"/>
    <lineage>
        <taxon>Eukaryota</taxon>
        <taxon>Fungi</taxon>
        <taxon>Dikarya</taxon>
        <taxon>Ascomycota</taxon>
        <taxon>Pezizomycotina</taxon>
        <taxon>Sordariomycetes</taxon>
        <taxon>Hypocreomycetidae</taxon>
        <taxon>Hypocreales</taxon>
        <taxon>Nectriaceae</taxon>
        <taxon>Fusarium</taxon>
        <taxon>Fusarium fujikuroi species complex</taxon>
    </lineage>
</organism>
<dbReference type="OrthoDB" id="206201at2759"/>
<dbReference type="PROSITE" id="PS00136">
    <property type="entry name" value="SUBTILASE_ASP"/>
    <property type="match status" value="1"/>
</dbReference>
<dbReference type="Gene3D" id="3.40.50.200">
    <property type="entry name" value="Peptidase S8/S53 domain"/>
    <property type="match status" value="1"/>
</dbReference>
<gene>
    <name evidence="8" type="ORF">FPHYL_3379</name>
</gene>
<dbReference type="GO" id="GO:0006508">
    <property type="term" value="P:proteolysis"/>
    <property type="evidence" value="ECO:0007669"/>
    <property type="project" value="UniProtKB-KW"/>
</dbReference>
<dbReference type="SUPFAM" id="SSF52743">
    <property type="entry name" value="Subtilisin-like"/>
    <property type="match status" value="1"/>
</dbReference>
<protein>
    <recommendedName>
        <fullName evidence="7">Peptidase S8/S53 domain-containing protein</fullName>
    </recommendedName>
</protein>
<dbReference type="InterPro" id="IPR015500">
    <property type="entry name" value="Peptidase_S8_subtilisin-rel"/>
</dbReference>
<dbReference type="PRINTS" id="PR00723">
    <property type="entry name" value="SUBTILISIN"/>
</dbReference>
<evidence type="ECO:0000256" key="5">
    <source>
        <dbReference type="PROSITE-ProRule" id="PRU01240"/>
    </source>
</evidence>
<dbReference type="CDD" id="cd04077">
    <property type="entry name" value="Peptidases_S8_PCSK9_ProteinaseK_like"/>
    <property type="match status" value="1"/>
</dbReference>
<keyword evidence="9" id="KW-1185">Reference proteome</keyword>
<dbReference type="PANTHER" id="PTHR43806">
    <property type="entry name" value="PEPTIDASE S8"/>
    <property type="match status" value="1"/>
</dbReference>
<dbReference type="PANTHER" id="PTHR43806:SF11">
    <property type="entry name" value="CEREVISIN-RELATED"/>
    <property type="match status" value="1"/>
</dbReference>
<dbReference type="InterPro" id="IPR000209">
    <property type="entry name" value="Peptidase_S8/S53_dom"/>
</dbReference>
<dbReference type="PROSITE" id="PS51892">
    <property type="entry name" value="SUBTILASE"/>
    <property type="match status" value="1"/>
</dbReference>
<keyword evidence="4 5" id="KW-0720">Serine protease</keyword>
<name>A0A8H5NK87_9HYPO</name>
<dbReference type="InterPro" id="IPR034193">
    <property type="entry name" value="PCSK9_ProteinaseK-like"/>
</dbReference>
<feature type="active site" description="Charge relay system" evidence="5">
    <location>
        <position position="87"/>
    </location>
</feature>
<proteinExistence type="inferred from homology"/>